<organism evidence="1 2">
    <name type="scientific">Endobacterium cereale</name>
    <dbReference type="NCBI Taxonomy" id="2663029"/>
    <lineage>
        <taxon>Bacteria</taxon>
        <taxon>Pseudomonadati</taxon>
        <taxon>Pseudomonadota</taxon>
        <taxon>Alphaproteobacteria</taxon>
        <taxon>Hyphomicrobiales</taxon>
        <taxon>Rhizobiaceae</taxon>
        <taxon>Endobacterium</taxon>
    </lineage>
</organism>
<comment type="caution">
    <text evidence="1">The sequence shown here is derived from an EMBL/GenBank/DDBJ whole genome shotgun (WGS) entry which is preliminary data.</text>
</comment>
<reference evidence="1 2" key="1">
    <citation type="submission" date="2019-11" db="EMBL/GenBank/DDBJ databases">
        <title>Genome analysis of Rhizobacterium cereale a novel genus and species isolated from maize roots in North Spain.</title>
        <authorList>
            <person name="Menendez E."/>
            <person name="Flores-Felix J.D."/>
            <person name="Ramirez-Bahena M.-H."/>
            <person name="Igual J.M."/>
            <person name="Garcia-Fraile P."/>
            <person name="Peix A."/>
            <person name="Velazquez E."/>
        </authorList>
    </citation>
    <scope>NUCLEOTIDE SEQUENCE [LARGE SCALE GENOMIC DNA]</scope>
    <source>
        <strain evidence="1 2">RZME27</strain>
    </source>
</reference>
<dbReference type="AlphaFoldDB" id="A0A6A8A8G3"/>
<evidence type="ECO:0000313" key="2">
    <source>
        <dbReference type="Proteomes" id="UP000435138"/>
    </source>
</evidence>
<accession>A0A6A8A8G3</accession>
<name>A0A6A8A8G3_9HYPH</name>
<evidence type="ECO:0000313" key="1">
    <source>
        <dbReference type="EMBL" id="MQY47523.1"/>
    </source>
</evidence>
<protein>
    <submittedName>
        <fullName evidence="1">Uncharacterized protein</fullName>
    </submittedName>
</protein>
<proteinExistence type="predicted"/>
<dbReference type="EMBL" id="WIXI01000045">
    <property type="protein sequence ID" value="MQY47523.1"/>
    <property type="molecule type" value="Genomic_DNA"/>
</dbReference>
<gene>
    <name evidence="1" type="ORF">GAO09_15925</name>
</gene>
<keyword evidence="2" id="KW-1185">Reference proteome</keyword>
<sequence>MAMKSYYLEDLDDDVAARAALTEMLPRQSKPWVLFNAAGDDAIACFNVDGGSEFDLTTGPFVISADISGRHYHEDAVVLDLLRRLRQKLGGTIRNDDGRVVT</sequence>
<dbReference type="Proteomes" id="UP000435138">
    <property type="component" value="Unassembled WGS sequence"/>
</dbReference>